<organism evidence="2 3">
    <name type="scientific">Mya arenaria</name>
    <name type="common">Soft-shell clam</name>
    <dbReference type="NCBI Taxonomy" id="6604"/>
    <lineage>
        <taxon>Eukaryota</taxon>
        <taxon>Metazoa</taxon>
        <taxon>Spiralia</taxon>
        <taxon>Lophotrochozoa</taxon>
        <taxon>Mollusca</taxon>
        <taxon>Bivalvia</taxon>
        <taxon>Autobranchia</taxon>
        <taxon>Heteroconchia</taxon>
        <taxon>Euheterodonta</taxon>
        <taxon>Imparidentia</taxon>
        <taxon>Neoheterodontei</taxon>
        <taxon>Myida</taxon>
        <taxon>Myoidea</taxon>
        <taxon>Myidae</taxon>
        <taxon>Mya</taxon>
    </lineage>
</organism>
<dbReference type="EMBL" id="CP111025">
    <property type="protein sequence ID" value="WAR26698.1"/>
    <property type="molecule type" value="Genomic_DNA"/>
</dbReference>
<dbReference type="Gene3D" id="3.40.630.30">
    <property type="match status" value="1"/>
</dbReference>
<dbReference type="PANTHER" id="PTHR20905">
    <property type="entry name" value="N-ACETYLTRANSFERASE-RELATED"/>
    <property type="match status" value="1"/>
</dbReference>
<feature type="domain" description="N-acetyltransferase" evidence="1">
    <location>
        <begin position="70"/>
        <end position="216"/>
    </location>
</feature>
<gene>
    <name evidence="2" type="ORF">MAR_012402</name>
</gene>
<dbReference type="PROSITE" id="PS51186">
    <property type="entry name" value="GNAT"/>
    <property type="match status" value="1"/>
</dbReference>
<protein>
    <submittedName>
        <fullName evidence="2">DNAT-like protein</fullName>
    </submittedName>
</protein>
<dbReference type="SUPFAM" id="SSF55729">
    <property type="entry name" value="Acyl-CoA N-acyltransferases (Nat)"/>
    <property type="match status" value="1"/>
</dbReference>
<dbReference type="InterPro" id="IPR000182">
    <property type="entry name" value="GNAT_dom"/>
</dbReference>
<dbReference type="Pfam" id="PF13508">
    <property type="entry name" value="Acetyltransf_7"/>
    <property type="match status" value="1"/>
</dbReference>
<dbReference type="InterPro" id="IPR016181">
    <property type="entry name" value="Acyl_CoA_acyltransferase"/>
</dbReference>
<dbReference type="CDD" id="cd04301">
    <property type="entry name" value="NAT_SF"/>
    <property type="match status" value="1"/>
</dbReference>
<proteinExistence type="predicted"/>
<keyword evidence="3" id="KW-1185">Reference proteome</keyword>
<dbReference type="Proteomes" id="UP001164746">
    <property type="component" value="Chromosome 14"/>
</dbReference>
<accession>A0ABY7FWX1</accession>
<sequence length="232" mass="27054">MSICEKITLEVAQKALEKIRPKIDTEEYWFEILTQDQYVEAFDIMSNHFVPDEPICRATDVTWDNDFKRMTLDNLKDNISLAMFSKKTGDMMGLRISGFSRRSDPPEDFSWMESKHVKDLFVFVTHRDKEIDIFNRYGVDEIFHFFCLGVRKEYRHHGLGDHLLAAALEMAKELGFTVVKGEGTGNFSQHIYEKHGFETIMNIPYNSYFIDGKPIGEKTGEHKSFKIYGIRL</sequence>
<reference evidence="2" key="1">
    <citation type="submission" date="2022-11" db="EMBL/GenBank/DDBJ databases">
        <title>Centuries of genome instability and evolution in soft-shell clam transmissible cancer (bioRxiv).</title>
        <authorList>
            <person name="Hart S.F.M."/>
            <person name="Yonemitsu M.A."/>
            <person name="Giersch R.M."/>
            <person name="Beal B.F."/>
            <person name="Arriagada G."/>
            <person name="Davis B.W."/>
            <person name="Ostrander E.A."/>
            <person name="Goff S.P."/>
            <person name="Metzger M.J."/>
        </authorList>
    </citation>
    <scope>NUCLEOTIDE SEQUENCE</scope>
    <source>
        <strain evidence="2">MELC-2E11</strain>
        <tissue evidence="2">Siphon/mantle</tissue>
    </source>
</reference>
<dbReference type="PANTHER" id="PTHR20905:SF1">
    <property type="entry name" value="AT07410P-RELATED"/>
    <property type="match status" value="1"/>
</dbReference>
<name>A0ABY7FWX1_MYAAR</name>
<evidence type="ECO:0000259" key="1">
    <source>
        <dbReference type="PROSITE" id="PS51186"/>
    </source>
</evidence>
<evidence type="ECO:0000313" key="3">
    <source>
        <dbReference type="Proteomes" id="UP001164746"/>
    </source>
</evidence>
<evidence type="ECO:0000313" key="2">
    <source>
        <dbReference type="EMBL" id="WAR26698.1"/>
    </source>
</evidence>